<reference evidence="2" key="1">
    <citation type="journal article" date="2019" name="Int. J. Syst. Evol. Microbiol.">
        <title>The Global Catalogue of Microorganisms (GCM) 10K type strain sequencing project: providing services to taxonomists for standard genome sequencing and annotation.</title>
        <authorList>
            <consortium name="The Broad Institute Genomics Platform"/>
            <consortium name="The Broad Institute Genome Sequencing Center for Infectious Disease"/>
            <person name="Wu L."/>
            <person name="Ma J."/>
        </authorList>
    </citation>
    <scope>NUCLEOTIDE SEQUENCE [LARGE SCALE GENOMIC DNA]</scope>
    <source>
        <strain evidence="2">JCM 18303</strain>
    </source>
</reference>
<evidence type="ECO:0000313" key="1">
    <source>
        <dbReference type="EMBL" id="GAA5169406.1"/>
    </source>
</evidence>
<dbReference type="Proteomes" id="UP001428817">
    <property type="component" value="Unassembled WGS sequence"/>
</dbReference>
<proteinExistence type="predicted"/>
<dbReference type="RefSeq" id="WP_185063465.1">
    <property type="nucleotide sequence ID" value="NZ_BAABJP010000043.1"/>
</dbReference>
<protein>
    <recommendedName>
        <fullName evidence="3">Ferredoxin</fullName>
    </recommendedName>
</protein>
<accession>A0ABP9QYJ7</accession>
<evidence type="ECO:0000313" key="2">
    <source>
        <dbReference type="Proteomes" id="UP001428817"/>
    </source>
</evidence>
<gene>
    <name evidence="1" type="ORF">GCM10023321_64990</name>
</gene>
<comment type="caution">
    <text evidence="1">The sequence shown here is derived from an EMBL/GenBank/DDBJ whole genome shotgun (WGS) entry which is preliminary data.</text>
</comment>
<organism evidence="1 2">
    <name type="scientific">Pseudonocardia eucalypti</name>
    <dbReference type="NCBI Taxonomy" id="648755"/>
    <lineage>
        <taxon>Bacteria</taxon>
        <taxon>Bacillati</taxon>
        <taxon>Actinomycetota</taxon>
        <taxon>Actinomycetes</taxon>
        <taxon>Pseudonocardiales</taxon>
        <taxon>Pseudonocardiaceae</taxon>
        <taxon>Pseudonocardia</taxon>
    </lineage>
</organism>
<dbReference type="EMBL" id="BAABJP010000043">
    <property type="protein sequence ID" value="GAA5169406.1"/>
    <property type="molecule type" value="Genomic_DNA"/>
</dbReference>
<evidence type="ECO:0008006" key="3">
    <source>
        <dbReference type="Google" id="ProtNLM"/>
    </source>
</evidence>
<sequence>MIGPDGLGPLIALTCVNCGGKVEVAKSSAAQTSIQWSTEAMRRCPAFTVRDGCPHLRRTVESAVLEGALVISE</sequence>
<keyword evidence="2" id="KW-1185">Reference proteome</keyword>
<name>A0ABP9QYJ7_9PSEU</name>